<accession>A0AA87ZIX2</accession>
<proteinExistence type="predicted"/>
<name>A0AA87ZIX2_FICCA</name>
<feature type="domain" description="C2" evidence="1">
    <location>
        <begin position="1"/>
        <end position="134"/>
    </location>
</feature>
<reference evidence="2" key="1">
    <citation type="submission" date="2023-07" db="EMBL/GenBank/DDBJ databases">
        <title>draft genome sequence of fig (Ficus carica).</title>
        <authorList>
            <person name="Takahashi T."/>
            <person name="Nishimura K."/>
        </authorList>
    </citation>
    <scope>NUCLEOTIDE SEQUENCE</scope>
</reference>
<comment type="caution">
    <text evidence="2">The sequence shown here is derived from an EMBL/GenBank/DDBJ whole genome shotgun (WGS) entry which is preliminary data.</text>
</comment>
<dbReference type="PANTHER" id="PTHR35503:SF2">
    <property type="entry name" value="OS04G0455700 PROTEIN"/>
    <property type="match status" value="1"/>
</dbReference>
<keyword evidence="3" id="KW-1185">Reference proteome</keyword>
<dbReference type="SMART" id="SM00239">
    <property type="entry name" value="C2"/>
    <property type="match status" value="1"/>
</dbReference>
<dbReference type="Proteomes" id="UP001187192">
    <property type="component" value="Unassembled WGS sequence"/>
</dbReference>
<evidence type="ECO:0000259" key="1">
    <source>
        <dbReference type="PROSITE" id="PS50004"/>
    </source>
</evidence>
<sequence>MDTPKLFSSFTFELKIVQAKTLLSKPPTRTNLFVRCYLPLGNSNKKSNIVLNTREIATRNDIVWNESFSLECYGTEGPMDIAKLGQQSLVLELRMRKRVQIFGATLGGSKILGMAEIPLKEVLESPNMVFDKWVTLVATRGHALGGVKQAELKVEISARVLKEETQEKRRLVRMRKKREECGCKDGHDHGCSYDDYDVFALAAALEAF</sequence>
<dbReference type="InterPro" id="IPR000008">
    <property type="entry name" value="C2_dom"/>
</dbReference>
<dbReference type="PANTHER" id="PTHR35503">
    <property type="entry name" value="OSJNBA0006M15.15 PROTEIN"/>
    <property type="match status" value="1"/>
</dbReference>
<dbReference type="SUPFAM" id="SSF49562">
    <property type="entry name" value="C2 domain (Calcium/lipid-binding domain, CaLB)"/>
    <property type="match status" value="1"/>
</dbReference>
<gene>
    <name evidence="2" type="ORF">TIFTF001_004322</name>
</gene>
<dbReference type="InterPro" id="IPR035892">
    <property type="entry name" value="C2_domain_sf"/>
</dbReference>
<protein>
    <recommendedName>
        <fullName evidence="1">C2 domain-containing protein</fullName>
    </recommendedName>
</protein>
<evidence type="ECO:0000313" key="3">
    <source>
        <dbReference type="Proteomes" id="UP001187192"/>
    </source>
</evidence>
<dbReference type="PROSITE" id="PS50004">
    <property type="entry name" value="C2"/>
    <property type="match status" value="1"/>
</dbReference>
<evidence type="ECO:0000313" key="2">
    <source>
        <dbReference type="EMBL" id="GMN33755.1"/>
    </source>
</evidence>
<organism evidence="2 3">
    <name type="scientific">Ficus carica</name>
    <name type="common">Common fig</name>
    <dbReference type="NCBI Taxonomy" id="3494"/>
    <lineage>
        <taxon>Eukaryota</taxon>
        <taxon>Viridiplantae</taxon>
        <taxon>Streptophyta</taxon>
        <taxon>Embryophyta</taxon>
        <taxon>Tracheophyta</taxon>
        <taxon>Spermatophyta</taxon>
        <taxon>Magnoliopsida</taxon>
        <taxon>eudicotyledons</taxon>
        <taxon>Gunneridae</taxon>
        <taxon>Pentapetalae</taxon>
        <taxon>rosids</taxon>
        <taxon>fabids</taxon>
        <taxon>Rosales</taxon>
        <taxon>Moraceae</taxon>
        <taxon>Ficeae</taxon>
        <taxon>Ficus</taxon>
    </lineage>
</organism>
<dbReference type="Gene3D" id="2.60.40.150">
    <property type="entry name" value="C2 domain"/>
    <property type="match status" value="1"/>
</dbReference>
<dbReference type="EMBL" id="BTGU01000004">
    <property type="protein sequence ID" value="GMN33755.1"/>
    <property type="molecule type" value="Genomic_DNA"/>
</dbReference>
<dbReference type="AlphaFoldDB" id="A0AA87ZIX2"/>
<dbReference type="Pfam" id="PF00168">
    <property type="entry name" value="C2"/>
    <property type="match status" value="1"/>
</dbReference>